<feature type="compositionally biased region" description="Basic residues" evidence="1">
    <location>
        <begin position="414"/>
        <end position="426"/>
    </location>
</feature>
<feature type="compositionally biased region" description="Basic residues" evidence="1">
    <location>
        <begin position="183"/>
        <end position="211"/>
    </location>
</feature>
<name>A0A6J4HXJ0_9PSEU</name>
<feature type="non-terminal residue" evidence="2">
    <location>
        <position position="1"/>
    </location>
</feature>
<feature type="non-terminal residue" evidence="2">
    <location>
        <position position="570"/>
    </location>
</feature>
<feature type="region of interest" description="Disordered" evidence="1">
    <location>
        <begin position="129"/>
        <end position="570"/>
    </location>
</feature>
<feature type="compositionally biased region" description="Basic residues" evidence="1">
    <location>
        <begin position="1"/>
        <end position="12"/>
    </location>
</feature>
<keyword evidence="2" id="KW-0456">Lyase</keyword>
<feature type="region of interest" description="Disordered" evidence="1">
    <location>
        <begin position="1"/>
        <end position="33"/>
    </location>
</feature>
<evidence type="ECO:0000256" key="1">
    <source>
        <dbReference type="SAM" id="MobiDB-lite"/>
    </source>
</evidence>
<feature type="compositionally biased region" description="Basic residues" evidence="1">
    <location>
        <begin position="282"/>
        <end position="295"/>
    </location>
</feature>
<evidence type="ECO:0000313" key="2">
    <source>
        <dbReference type="EMBL" id="CAA9236704.1"/>
    </source>
</evidence>
<dbReference type="AlphaFoldDB" id="A0A6J4HXJ0"/>
<reference evidence="2" key="1">
    <citation type="submission" date="2020-02" db="EMBL/GenBank/DDBJ databases">
        <authorList>
            <person name="Meier V. D."/>
        </authorList>
    </citation>
    <scope>NUCLEOTIDE SEQUENCE</scope>
    <source>
        <strain evidence="2">AVDCRST_MAG54</strain>
    </source>
</reference>
<feature type="compositionally biased region" description="Basic residues" evidence="1">
    <location>
        <begin position="304"/>
        <end position="314"/>
    </location>
</feature>
<feature type="compositionally biased region" description="Basic residues" evidence="1">
    <location>
        <begin position="145"/>
        <end position="154"/>
    </location>
</feature>
<feature type="compositionally biased region" description="Basic and acidic residues" evidence="1">
    <location>
        <begin position="218"/>
        <end position="230"/>
    </location>
</feature>
<protein>
    <submittedName>
        <fullName evidence="2">Benzoyl-CoA-dihydrodiol lyase</fullName>
        <ecNumber evidence="2">4.1.2.44</ecNumber>
    </submittedName>
</protein>
<feature type="compositionally biased region" description="Basic residues" evidence="1">
    <location>
        <begin position="482"/>
        <end position="492"/>
    </location>
</feature>
<accession>A0A6J4HXJ0</accession>
<sequence>DRSRGRAGHRGSTRAGGTAGRLRHRPFALPALALRDRRRDGLGVPRRRRGRRPGARLRAQAQLVRPGRRHRALRPHAAAAVLAPRGALGGAHQRQGLELLRRRQHPDAGPVEPLLEGELLQVHQRDAQRHRGHDRALGADLGGRAQRHRRRRWLRAGAGLRDDPAGQRPLQRRRAARGAAARRAARHRRAHPHHRQAPRPQGPRRHLRHQVRGLPGPEGRRVEARRRDRLAQAVGRHRARARGRGGGGVVAADRSHGHRAAAAAARGHRGRHPLPERPLRDRSRRPHRDRHRAGPRGRDGARVARAHPRPRRRLLAAGDDPRARRPDPAAAHQRARDRHLAGQDAGVGGGRAGLRARHRRALRVRLAGQRDPPLLQADAQAPRRHQPQPHRADRARQLLRRRPARARAGLRPAVHARGHVRGRRRGAGPGAARAHGVQLRRVPDGQRPDPTAVPVLGRRRDARRAGAGHVPDRRAGRGGGPGHRRPRRHRLRGRDPHPARGAGLAEPRRPDRHGGEPPVRRPGDHGDTDLRPAHGVAELDLPAAQRLGRRGRAAPLRHGTQGRLRPEAGV</sequence>
<dbReference type="EC" id="4.1.2.44" evidence="2"/>
<dbReference type="EMBL" id="CADCTH010000174">
    <property type="protein sequence ID" value="CAA9236704.1"/>
    <property type="molecule type" value="Genomic_DNA"/>
</dbReference>
<feature type="compositionally biased region" description="Basic and acidic residues" evidence="1">
    <location>
        <begin position="506"/>
        <end position="532"/>
    </location>
</feature>
<feature type="compositionally biased region" description="Basic residues" evidence="1">
    <location>
        <begin position="354"/>
        <end position="363"/>
    </location>
</feature>
<dbReference type="GO" id="GO:0016829">
    <property type="term" value="F:lyase activity"/>
    <property type="evidence" value="ECO:0007669"/>
    <property type="project" value="UniProtKB-KW"/>
</dbReference>
<proteinExistence type="predicted"/>
<gene>
    <name evidence="2" type="ORF">AVDCRST_MAG54-1301</name>
</gene>
<organism evidence="2">
    <name type="scientific">uncultured Actinomycetospora sp</name>
    <dbReference type="NCBI Taxonomy" id="1135996"/>
    <lineage>
        <taxon>Bacteria</taxon>
        <taxon>Bacillati</taxon>
        <taxon>Actinomycetota</taxon>
        <taxon>Actinomycetes</taxon>
        <taxon>Pseudonocardiales</taxon>
        <taxon>Pseudonocardiaceae</taxon>
        <taxon>Actinomycetospora</taxon>
        <taxon>environmental samples</taxon>
    </lineage>
</organism>